<evidence type="ECO:0000313" key="2">
    <source>
        <dbReference type="Proteomes" id="UP000198648"/>
    </source>
</evidence>
<reference evidence="1 2" key="1">
    <citation type="submission" date="2016-10" db="EMBL/GenBank/DDBJ databases">
        <authorList>
            <person name="de Groot N.N."/>
        </authorList>
    </citation>
    <scope>NUCLEOTIDE SEQUENCE [LARGE SCALE GENOMIC DNA]</scope>
    <source>
        <strain evidence="1 2">DSM 27078</strain>
    </source>
</reference>
<sequence>MKNFLLTFFILFCINTFSQTKSSTPVEINETQKKLPAKGTYQFIINDTKNQYAFSEETLLLIESQRKENENVKLELGKNVQVIILSRKYISSKEFKPVDEFNYNL</sequence>
<protein>
    <submittedName>
        <fullName evidence="1">Uncharacterized protein</fullName>
    </submittedName>
</protein>
<dbReference type="AlphaFoldDB" id="A0A1H9DZ64"/>
<gene>
    <name evidence="1" type="ORF">SAMN05444005_1093</name>
</gene>
<accession>A0A1H9DZ64</accession>
<dbReference type="Proteomes" id="UP000198648">
    <property type="component" value="Unassembled WGS sequence"/>
</dbReference>
<proteinExistence type="predicted"/>
<keyword evidence="2" id="KW-1185">Reference proteome</keyword>
<organism evidence="1 2">
    <name type="scientific">Flavobacterium urocaniciphilum</name>
    <dbReference type="NCBI Taxonomy" id="1299341"/>
    <lineage>
        <taxon>Bacteria</taxon>
        <taxon>Pseudomonadati</taxon>
        <taxon>Bacteroidota</taxon>
        <taxon>Flavobacteriia</taxon>
        <taxon>Flavobacteriales</taxon>
        <taxon>Flavobacteriaceae</taxon>
        <taxon>Flavobacterium</taxon>
    </lineage>
</organism>
<name>A0A1H9DZ64_9FLAO</name>
<dbReference type="STRING" id="1299341.SAMN05444005_1093"/>
<dbReference type="EMBL" id="FOEI01000009">
    <property type="protein sequence ID" value="SEQ18745.1"/>
    <property type="molecule type" value="Genomic_DNA"/>
</dbReference>
<dbReference type="RefSeq" id="WP_091469864.1">
    <property type="nucleotide sequence ID" value="NZ_FOEI01000009.1"/>
</dbReference>
<evidence type="ECO:0000313" key="1">
    <source>
        <dbReference type="EMBL" id="SEQ18745.1"/>
    </source>
</evidence>